<reference evidence="1 2" key="1">
    <citation type="journal article" date="1998" name="Avian Pathol.">
        <title>Growth analysis of adenoviruses isolated from pigeons in chicken cells and serological characterization of the isolates.</title>
        <authorList>
            <person name="Hess M."/>
            <person name="Prusas C."/>
            <person name="Monreal G."/>
        </authorList>
    </citation>
    <scope>NUCLEOTIDE SEQUENCE [LARGE SCALE GENOMIC DNA]</scope>
    <source>
        <strain evidence="1 2">IDA4</strain>
    </source>
</reference>
<accession>X5LU25</accession>
<reference evidence="1 2" key="2">
    <citation type="journal article" date="2010" name="J. Virol. Methods">
        <title>Classification of fowl adenoviruses by use of phylogenetic analysis and high-resolution melting-curve analysis of the hexon L1 gene region.</title>
        <authorList>
            <person name="Marek A."/>
            <person name="Gunes A."/>
            <person name="Schulz E."/>
            <person name="Hess M."/>
        </authorList>
    </citation>
    <scope>NUCLEOTIDE SEQUENCE [LARGE SCALE GENOMIC DNA]</scope>
    <source>
        <strain evidence="1 2">IDA4</strain>
    </source>
</reference>
<evidence type="ECO:0000313" key="1">
    <source>
        <dbReference type="EMBL" id="CDO33921.1"/>
    </source>
</evidence>
<dbReference type="EMBL" id="FN824512">
    <property type="protein sequence ID" value="CDO33921.1"/>
    <property type="molecule type" value="Genomic_DNA"/>
</dbReference>
<gene>
    <name evidence="1" type="primary">ORF58A</name>
</gene>
<proteinExistence type="predicted"/>
<evidence type="ECO:0000313" key="2">
    <source>
        <dbReference type="Proteomes" id="UP000098205"/>
    </source>
</evidence>
<keyword evidence="2" id="KW-1185">Reference proteome</keyword>
<dbReference type="GeneID" id="19831551"/>
<dbReference type="KEGG" id="vg:19831551"/>
<protein>
    <submittedName>
        <fullName evidence="1">Protein ORF58A</fullName>
    </submittedName>
</protein>
<sequence>MPLLVGLVSAVLPALRRNLRGALSCLAVALILSAWLRTQLVSPMSYDPCRNRTLIEKDRPPANCGLDCRYTLNNTNKTGPFHNGKGHNGMWTDDGYFILLQYECYHCEGENMTVNMSQIICPTL</sequence>
<organism evidence="1 2">
    <name type="scientific">Pigeon adenovirus 1</name>
    <dbReference type="NCBI Taxonomy" id="764030"/>
    <lineage>
        <taxon>Viruses</taxon>
        <taxon>Varidnaviria</taxon>
        <taxon>Bamfordvirae</taxon>
        <taxon>Preplasmiviricota</taxon>
        <taxon>Polisuviricotina</taxon>
        <taxon>Pharingeaviricetes</taxon>
        <taxon>Rowavirales</taxon>
        <taxon>Adenoviridae</taxon>
        <taxon>Aviadenovirus</taxon>
        <taxon>Aviadenovirus columbae</taxon>
        <taxon>Pigeon aviadenovirus A</taxon>
    </lineage>
</organism>
<reference evidence="1 2" key="3">
    <citation type="journal article" date="2014" name="Virology">
        <title>Complete genome sequences of pigeon adenovirus 1 and duck adenovirus 2 extend the number of species within the genus Aviadenovirus.</title>
        <authorList>
            <person name="Marek A."/>
            <person name="Kajan G.L."/>
            <person name="Kosiol C."/>
            <person name="Harrach B."/>
            <person name="Schlotterer C."/>
            <person name="Hess M."/>
        </authorList>
    </citation>
    <scope>NUCLEOTIDE SEQUENCE [LARGE SCALE GENOMIC DNA]</scope>
    <source>
        <strain evidence="1 2">IDA4</strain>
    </source>
</reference>
<dbReference type="RefSeq" id="YP_009047120.1">
    <property type="nucleotide sequence ID" value="NC_024474.1"/>
</dbReference>
<dbReference type="Proteomes" id="UP000098205">
    <property type="component" value="Segment"/>
</dbReference>
<name>X5LU25_9ADEN</name>